<sequence length="416" mass="45662">MMNRRSFLTAIPLAGMATVVGSNPAVQAAAAPPLSDREYNVKLLLRIADPVITQLSRGKLKATMPTEVAPHYGKPVEKVTYLEAFGRTLAGLAPWLELGADSSAEGRQREKMGKLARQAIAMAVDPASPDYMNFTGKYDAQPLVDGAFLAHGLLRAPETLWRGLSSSTRSQVVDALTSLRSIKPGNNNWLLFSAIIEAMLLQFGAEWKREPVDLAVQKMEEWYKGDGMYGDGAAFHFDYYNSFVIHPMLVDVLKVMTEKQVYPAATYDKAFKRMQRYSAILERQISPEGTFPVVGRSMPYRNAAFQALAQVALADKLPEDILPAQVRCALTAVNKRLFEAPGTFNKNGWLQLGVCGHQPSLADVYTSTGSLYLCTTGFLALGLPAAHPFWAAPAASWTSKKVWSGELVEKDHAINF</sequence>
<gene>
    <name evidence="3" type="ORF">SAMN05660909_03142</name>
</gene>
<dbReference type="InterPro" id="IPR016624">
    <property type="entry name" value="UCP014753"/>
</dbReference>
<dbReference type="Pfam" id="PF10022">
    <property type="entry name" value="DUF2264"/>
    <property type="match status" value="1"/>
</dbReference>
<dbReference type="Proteomes" id="UP000199656">
    <property type="component" value="Unassembled WGS sequence"/>
</dbReference>
<name>A0A1H4DHZ6_9BACT</name>
<dbReference type="AlphaFoldDB" id="A0A1H4DHZ6"/>
<dbReference type="RefSeq" id="WP_225889684.1">
    <property type="nucleotide sequence ID" value="NZ_BKAT01000048.1"/>
</dbReference>
<organism evidence="3 4">
    <name type="scientific">Chitinophaga terrae</name>
    <name type="common">ex Kim and Jung 2007</name>
    <dbReference type="NCBI Taxonomy" id="408074"/>
    <lineage>
        <taxon>Bacteria</taxon>
        <taxon>Pseudomonadati</taxon>
        <taxon>Bacteroidota</taxon>
        <taxon>Chitinophagia</taxon>
        <taxon>Chitinophagales</taxon>
        <taxon>Chitinophagaceae</taxon>
        <taxon>Chitinophaga</taxon>
    </lineage>
</organism>
<accession>A0A1H4DHZ6</accession>
<feature type="chain" id="PRO_5011519071" description="DUF2264 domain-containing protein" evidence="1">
    <location>
        <begin position="29"/>
        <end position="416"/>
    </location>
</feature>
<keyword evidence="1" id="KW-0732">Signal</keyword>
<evidence type="ECO:0000313" key="3">
    <source>
        <dbReference type="EMBL" id="SEA72060.1"/>
    </source>
</evidence>
<reference evidence="4" key="1">
    <citation type="submission" date="2016-10" db="EMBL/GenBank/DDBJ databases">
        <authorList>
            <person name="Varghese N."/>
            <person name="Submissions S."/>
        </authorList>
    </citation>
    <scope>NUCLEOTIDE SEQUENCE [LARGE SCALE GENOMIC DNA]</scope>
    <source>
        <strain evidence="4">DSM 23920</strain>
    </source>
</reference>
<feature type="domain" description="DUF2264" evidence="2">
    <location>
        <begin position="36"/>
        <end position="397"/>
    </location>
</feature>
<evidence type="ECO:0000256" key="1">
    <source>
        <dbReference type="SAM" id="SignalP"/>
    </source>
</evidence>
<protein>
    <recommendedName>
        <fullName evidence="2">DUF2264 domain-containing protein</fullName>
    </recommendedName>
</protein>
<dbReference type="EMBL" id="FNRL01000013">
    <property type="protein sequence ID" value="SEA72060.1"/>
    <property type="molecule type" value="Genomic_DNA"/>
</dbReference>
<feature type="signal peptide" evidence="1">
    <location>
        <begin position="1"/>
        <end position="28"/>
    </location>
</feature>
<dbReference type="PIRSF" id="PIRSF014753">
    <property type="entry name" value="UCP014753"/>
    <property type="match status" value="1"/>
</dbReference>
<keyword evidence="4" id="KW-1185">Reference proteome</keyword>
<proteinExistence type="predicted"/>
<evidence type="ECO:0000313" key="4">
    <source>
        <dbReference type="Proteomes" id="UP000199656"/>
    </source>
</evidence>
<dbReference type="PROSITE" id="PS51318">
    <property type="entry name" value="TAT"/>
    <property type="match status" value="1"/>
</dbReference>
<dbReference type="InterPro" id="IPR049349">
    <property type="entry name" value="DUF2264_N"/>
</dbReference>
<dbReference type="PANTHER" id="PTHR35339">
    <property type="entry name" value="LINALOOL DEHYDRATASE_ISOMERASE DOMAIN-CONTAINING PROTEIN"/>
    <property type="match status" value="1"/>
</dbReference>
<evidence type="ECO:0000259" key="2">
    <source>
        <dbReference type="Pfam" id="PF10022"/>
    </source>
</evidence>
<dbReference type="PANTHER" id="PTHR35339:SF3">
    <property type="entry name" value="DUF2264 DOMAIN-CONTAINING PROTEIN"/>
    <property type="match status" value="1"/>
</dbReference>
<dbReference type="STRING" id="408074.SAMN05660909_03142"/>
<dbReference type="InterPro" id="IPR006311">
    <property type="entry name" value="TAT_signal"/>
</dbReference>